<keyword evidence="1" id="KW-0560">Oxidoreductase</keyword>
<dbReference type="InterPro" id="IPR056798">
    <property type="entry name" value="ADH_Fe_C"/>
</dbReference>
<evidence type="ECO:0000313" key="4">
    <source>
        <dbReference type="EMBL" id="PTB48130.1"/>
    </source>
</evidence>
<feature type="domain" description="Alcohol dehydrogenase iron-type/glycerol dehydrogenase GldA" evidence="2">
    <location>
        <begin position="7"/>
        <end position="179"/>
    </location>
</feature>
<dbReference type="GeneID" id="36629199"/>
<dbReference type="InterPro" id="IPR039697">
    <property type="entry name" value="Alcohol_dehydrogenase_Fe"/>
</dbReference>
<dbReference type="RefSeq" id="XP_024767807.1">
    <property type="nucleotide sequence ID" value="XM_024920630.1"/>
</dbReference>
<name>A0A2T3ZTK5_TRIHA</name>
<feature type="domain" description="Fe-containing alcohol dehydrogenase-like C-terminal" evidence="3">
    <location>
        <begin position="193"/>
        <end position="380"/>
    </location>
</feature>
<dbReference type="Proteomes" id="UP000241690">
    <property type="component" value="Unassembled WGS sequence"/>
</dbReference>
<evidence type="ECO:0000259" key="3">
    <source>
        <dbReference type="Pfam" id="PF25137"/>
    </source>
</evidence>
<dbReference type="CDD" id="cd08192">
    <property type="entry name" value="MAR-like"/>
    <property type="match status" value="1"/>
</dbReference>
<dbReference type="Pfam" id="PF25137">
    <property type="entry name" value="ADH_Fe_C"/>
    <property type="match status" value="1"/>
</dbReference>
<dbReference type="GO" id="GO:0046872">
    <property type="term" value="F:metal ion binding"/>
    <property type="evidence" value="ECO:0007669"/>
    <property type="project" value="InterPro"/>
</dbReference>
<keyword evidence="5" id="KW-1185">Reference proteome</keyword>
<gene>
    <name evidence="4" type="ORF">M431DRAFT_525617</name>
</gene>
<dbReference type="STRING" id="983964.A0A2T3ZTK5"/>
<dbReference type="PANTHER" id="PTHR11496:SF107">
    <property type="entry name" value="ALCOHOL DEHYDROGENASE, PUTATIVE (AFU_ORTHOLOGUE AFUA_1G06800)-RELATED"/>
    <property type="match status" value="1"/>
</dbReference>
<accession>A0A2T3ZTK5</accession>
<dbReference type="EMBL" id="KZ679702">
    <property type="protein sequence ID" value="PTB48130.1"/>
    <property type="molecule type" value="Genomic_DNA"/>
</dbReference>
<dbReference type="GO" id="GO:0004022">
    <property type="term" value="F:alcohol dehydrogenase (NAD+) activity"/>
    <property type="evidence" value="ECO:0007669"/>
    <property type="project" value="TreeGrafter"/>
</dbReference>
<reference evidence="4 5" key="1">
    <citation type="submission" date="2016-07" db="EMBL/GenBank/DDBJ databases">
        <title>Multiple horizontal gene transfer events from other fungi enriched the ability of initially mycotrophic Trichoderma (Ascomycota) to feed on dead plant biomass.</title>
        <authorList>
            <consortium name="DOE Joint Genome Institute"/>
            <person name="Aerts A."/>
            <person name="Atanasova L."/>
            <person name="Chenthamara K."/>
            <person name="Zhang J."/>
            <person name="Grujic M."/>
            <person name="Henrissat B."/>
            <person name="Kuo A."/>
            <person name="Salamov A."/>
            <person name="Lipzen A."/>
            <person name="Labutti K."/>
            <person name="Barry K."/>
            <person name="Miao Y."/>
            <person name="Rahimi M.J."/>
            <person name="Shen Q."/>
            <person name="Grigoriev I.V."/>
            <person name="Kubicek C.P."/>
            <person name="Druzhinina I.S."/>
        </authorList>
    </citation>
    <scope>NUCLEOTIDE SEQUENCE [LARGE SCALE GENOMIC DNA]</scope>
    <source>
        <strain evidence="4 5">CBS 226.95</strain>
    </source>
</reference>
<evidence type="ECO:0000259" key="2">
    <source>
        <dbReference type="Pfam" id="PF00465"/>
    </source>
</evidence>
<dbReference type="GO" id="GO:0005739">
    <property type="term" value="C:mitochondrion"/>
    <property type="evidence" value="ECO:0007669"/>
    <property type="project" value="TreeGrafter"/>
</dbReference>
<sequence>MNREPTVIYNTSFLAAVDKHIVSLQRALRIYVICSGSLARHTKYLEQLTNTLGDRCIGVRTGMKSHTKWSEIVEIAREVKTLQADMIITLGGGSLTDGAKIVAFAVANEAMDIDSLRTLTRDYQETTTVKCESPAIPIVAIPTTLSGAEYSPSAGGTDDVSCHKASFLCRAPSLVFLDPKLSVKVPLSSWLSSGIRAVDHCVETMCNSSSPPKNLEDAAKGLTLLVRGLCRSKSDENDLGGTALVSNWCVTLGASHGIGHQLGPFGVGHGNTSCVLLPAVCLYNLPVNRDEQEVVKETLFGNLQIRTILHSRGLSTADTLGGILDALLRDLEMPRSLHDVGFQEENLHKLVANCLKDKWCRGNPRPLTTAEQVLDLLKAVL</sequence>
<dbReference type="PANTHER" id="PTHR11496">
    <property type="entry name" value="ALCOHOL DEHYDROGENASE"/>
    <property type="match status" value="1"/>
</dbReference>
<dbReference type="SUPFAM" id="SSF56796">
    <property type="entry name" value="Dehydroquinate synthase-like"/>
    <property type="match status" value="1"/>
</dbReference>
<organism evidence="4 5">
    <name type="scientific">Trichoderma harzianum CBS 226.95</name>
    <dbReference type="NCBI Taxonomy" id="983964"/>
    <lineage>
        <taxon>Eukaryota</taxon>
        <taxon>Fungi</taxon>
        <taxon>Dikarya</taxon>
        <taxon>Ascomycota</taxon>
        <taxon>Pezizomycotina</taxon>
        <taxon>Sordariomycetes</taxon>
        <taxon>Hypocreomycetidae</taxon>
        <taxon>Hypocreales</taxon>
        <taxon>Hypocreaceae</taxon>
        <taxon>Trichoderma</taxon>
    </lineage>
</organism>
<dbReference type="AlphaFoldDB" id="A0A2T3ZTK5"/>
<dbReference type="Gene3D" id="3.40.50.1970">
    <property type="match status" value="1"/>
</dbReference>
<evidence type="ECO:0000313" key="5">
    <source>
        <dbReference type="Proteomes" id="UP000241690"/>
    </source>
</evidence>
<proteinExistence type="predicted"/>
<protein>
    <submittedName>
        <fullName evidence="4">Uncharacterized protein</fullName>
    </submittedName>
</protein>
<evidence type="ECO:0000256" key="1">
    <source>
        <dbReference type="ARBA" id="ARBA00023002"/>
    </source>
</evidence>
<dbReference type="InterPro" id="IPR001670">
    <property type="entry name" value="ADH_Fe/GldA"/>
</dbReference>
<dbReference type="Gene3D" id="1.20.1090.10">
    <property type="entry name" value="Dehydroquinate synthase-like - alpha domain"/>
    <property type="match status" value="1"/>
</dbReference>
<dbReference type="Pfam" id="PF00465">
    <property type="entry name" value="Fe-ADH"/>
    <property type="match status" value="1"/>
</dbReference>